<dbReference type="Proteomes" id="UP001286313">
    <property type="component" value="Unassembled WGS sequence"/>
</dbReference>
<comment type="caution">
    <text evidence="2">The sequence shown here is derived from an EMBL/GenBank/DDBJ whole genome shotgun (WGS) entry which is preliminary data.</text>
</comment>
<keyword evidence="3" id="KW-1185">Reference proteome</keyword>
<organism evidence="2 3">
    <name type="scientific">Petrolisthes cinctipes</name>
    <name type="common">Flat porcelain crab</name>
    <dbReference type="NCBI Taxonomy" id="88211"/>
    <lineage>
        <taxon>Eukaryota</taxon>
        <taxon>Metazoa</taxon>
        <taxon>Ecdysozoa</taxon>
        <taxon>Arthropoda</taxon>
        <taxon>Crustacea</taxon>
        <taxon>Multicrustacea</taxon>
        <taxon>Malacostraca</taxon>
        <taxon>Eumalacostraca</taxon>
        <taxon>Eucarida</taxon>
        <taxon>Decapoda</taxon>
        <taxon>Pleocyemata</taxon>
        <taxon>Anomura</taxon>
        <taxon>Galatheoidea</taxon>
        <taxon>Porcellanidae</taxon>
        <taxon>Petrolisthes</taxon>
    </lineage>
</organism>
<name>A0AAE1F2I1_PETCI</name>
<evidence type="ECO:0000256" key="1">
    <source>
        <dbReference type="SAM" id="MobiDB-lite"/>
    </source>
</evidence>
<proteinExistence type="predicted"/>
<reference evidence="2" key="1">
    <citation type="submission" date="2023-10" db="EMBL/GenBank/DDBJ databases">
        <title>Genome assemblies of two species of porcelain crab, Petrolisthes cinctipes and Petrolisthes manimaculis (Anomura: Porcellanidae).</title>
        <authorList>
            <person name="Angst P."/>
        </authorList>
    </citation>
    <scope>NUCLEOTIDE SEQUENCE</scope>
    <source>
        <strain evidence="2">PB745_01</strain>
        <tissue evidence="2">Gill</tissue>
    </source>
</reference>
<evidence type="ECO:0000313" key="2">
    <source>
        <dbReference type="EMBL" id="KAK3866324.1"/>
    </source>
</evidence>
<protein>
    <submittedName>
        <fullName evidence="2">Uncharacterized protein</fullName>
    </submittedName>
</protein>
<sequence>MLKGGTRNASAGVVSQGECLMSGPCSLLSRKFYTSTENPLRTITSIEFQSYRSDDTLSTLNLHPLTACRPKYKPATKGLPELRIGGRLKDGVGSIPIVTFSITPNNTIQHPFISQTSISRESGCIWDYLRPSADKSPRKEGSRKRRRSRNGETEHWERKAND</sequence>
<feature type="compositionally biased region" description="Basic and acidic residues" evidence="1">
    <location>
        <begin position="149"/>
        <end position="162"/>
    </location>
</feature>
<accession>A0AAE1F2I1</accession>
<dbReference type="EMBL" id="JAWQEG010003420">
    <property type="protein sequence ID" value="KAK3866324.1"/>
    <property type="molecule type" value="Genomic_DNA"/>
</dbReference>
<gene>
    <name evidence="2" type="ORF">Pcinc_028138</name>
</gene>
<evidence type="ECO:0000313" key="3">
    <source>
        <dbReference type="Proteomes" id="UP001286313"/>
    </source>
</evidence>
<dbReference type="AlphaFoldDB" id="A0AAE1F2I1"/>
<feature type="region of interest" description="Disordered" evidence="1">
    <location>
        <begin position="131"/>
        <end position="162"/>
    </location>
</feature>